<evidence type="ECO:0000256" key="3">
    <source>
        <dbReference type="ARBA" id="ARBA00022692"/>
    </source>
</evidence>
<dbReference type="InterPro" id="IPR023754">
    <property type="entry name" value="HemeA_Synthase_type2"/>
</dbReference>
<organism evidence="13 14">
    <name type="scientific">Euplotes crassus</name>
    <dbReference type="NCBI Taxonomy" id="5936"/>
    <lineage>
        <taxon>Eukaryota</taxon>
        <taxon>Sar</taxon>
        <taxon>Alveolata</taxon>
        <taxon>Ciliophora</taxon>
        <taxon>Intramacronucleata</taxon>
        <taxon>Spirotrichea</taxon>
        <taxon>Hypotrichia</taxon>
        <taxon>Euplotida</taxon>
        <taxon>Euplotidae</taxon>
        <taxon>Moneuplotes</taxon>
    </lineage>
</organism>
<keyword evidence="9 12" id="KW-0472">Membrane</keyword>
<comment type="cofactor">
    <cofactor evidence="1">
        <name>heme b</name>
        <dbReference type="ChEBI" id="CHEBI:60344"/>
    </cofactor>
</comment>
<comment type="subcellular location">
    <subcellularLocation>
        <location evidence="2">Membrane</location>
        <topology evidence="2">Multi-pass membrane protein</topology>
    </subcellularLocation>
</comment>
<feature type="transmembrane region" description="Helical" evidence="12">
    <location>
        <begin position="333"/>
        <end position="350"/>
    </location>
</feature>
<keyword evidence="7" id="KW-0408">Iron</keyword>
<dbReference type="Proteomes" id="UP001295684">
    <property type="component" value="Unassembled WGS sequence"/>
</dbReference>
<feature type="transmembrane region" description="Helical" evidence="12">
    <location>
        <begin position="302"/>
        <end position="321"/>
    </location>
</feature>
<dbReference type="InterPro" id="IPR003780">
    <property type="entry name" value="COX15/CtaA_fam"/>
</dbReference>
<accession>A0AAD1UPI1</accession>
<dbReference type="GO" id="GO:0120547">
    <property type="term" value="F:heme A synthase activity"/>
    <property type="evidence" value="ECO:0007669"/>
    <property type="project" value="UniProtKB-EC"/>
</dbReference>
<protein>
    <submittedName>
        <fullName evidence="13">Uncharacterized protein</fullName>
    </submittedName>
</protein>
<dbReference type="AlphaFoldDB" id="A0AAD1UPI1"/>
<sequence length="422" mass="48350">MLGLNRTFQSKIRSNLVKRRFSTKPYVTKNAARFVKDGKRVQAGLWLIGTSFCTFGFIVRGGYMRNIRFGTNTIQWKGEGPTPKSDQEWEEKFEEFKIYPEYTARGRPMTLEEFKQTWFVNKSAMILAPGAFLLHVLPMGYFLFRGYFKRPMIQFCAIYTGFVATTGLQGYYMDNHRPGTIEGEPIPAKDRHQRAIHYALIGTYFGYGLWMALNLFRKSPDQTKSLERFFALGSLRRHLAITTHFFFTLVLLTGYLTAGTGSGRSITTYPKVGNKWLPAVDDLDEDTYFLENLLNNNKLIQFNHRTLGMLMTGATGIQWIFLMKSKLGLMGKLGFTTLFILLLGQLHIGGSMVTKGMQPEYTMIHAANGYLIFATLLYLMHLCRKPNPTVLRKVAAELKKSNPKKYKTIAKRYPKQMAQILN</sequence>
<dbReference type="PANTHER" id="PTHR23289">
    <property type="entry name" value="CYTOCHROME C OXIDASE ASSEMBLY PROTEIN COX15"/>
    <property type="match status" value="1"/>
</dbReference>
<keyword evidence="14" id="KW-1185">Reference proteome</keyword>
<dbReference type="GO" id="GO:0006784">
    <property type="term" value="P:heme A biosynthetic process"/>
    <property type="evidence" value="ECO:0007669"/>
    <property type="project" value="InterPro"/>
</dbReference>
<evidence type="ECO:0000256" key="8">
    <source>
        <dbReference type="ARBA" id="ARBA00023133"/>
    </source>
</evidence>
<dbReference type="EMBL" id="CAMPGE010009594">
    <property type="protein sequence ID" value="CAI2368460.1"/>
    <property type="molecule type" value="Genomic_DNA"/>
</dbReference>
<comment type="pathway">
    <text evidence="10">Porphyrin-containing compound metabolism; heme A biosynthesis; heme A from heme O: step 1/1.</text>
</comment>
<evidence type="ECO:0000256" key="2">
    <source>
        <dbReference type="ARBA" id="ARBA00004141"/>
    </source>
</evidence>
<feature type="transmembrane region" description="Helical" evidence="12">
    <location>
        <begin position="195"/>
        <end position="216"/>
    </location>
</feature>
<keyword evidence="8" id="KW-0350">Heme biosynthesis</keyword>
<dbReference type="GO" id="GO:0016653">
    <property type="term" value="F:oxidoreductase activity, acting on NAD(P)H, heme protein as acceptor"/>
    <property type="evidence" value="ECO:0007669"/>
    <property type="project" value="TreeGrafter"/>
</dbReference>
<feature type="transmembrane region" description="Helical" evidence="12">
    <location>
        <begin position="124"/>
        <end position="144"/>
    </location>
</feature>
<keyword evidence="6" id="KW-0560">Oxidoreductase</keyword>
<name>A0AAD1UPI1_EUPCR</name>
<evidence type="ECO:0000313" key="13">
    <source>
        <dbReference type="EMBL" id="CAI2368460.1"/>
    </source>
</evidence>
<evidence type="ECO:0000256" key="12">
    <source>
        <dbReference type="SAM" id="Phobius"/>
    </source>
</evidence>
<evidence type="ECO:0000256" key="7">
    <source>
        <dbReference type="ARBA" id="ARBA00023004"/>
    </source>
</evidence>
<feature type="transmembrane region" description="Helical" evidence="12">
    <location>
        <begin position="362"/>
        <end position="383"/>
    </location>
</feature>
<reference evidence="13" key="1">
    <citation type="submission" date="2023-07" db="EMBL/GenBank/DDBJ databases">
        <authorList>
            <consortium name="AG Swart"/>
            <person name="Singh M."/>
            <person name="Singh A."/>
            <person name="Seah K."/>
            <person name="Emmerich C."/>
        </authorList>
    </citation>
    <scope>NUCLEOTIDE SEQUENCE</scope>
    <source>
        <strain evidence="13">DP1</strain>
    </source>
</reference>
<proteinExistence type="predicted"/>
<evidence type="ECO:0000256" key="9">
    <source>
        <dbReference type="ARBA" id="ARBA00023136"/>
    </source>
</evidence>
<keyword evidence="3 12" id="KW-0812">Transmembrane</keyword>
<keyword evidence="5 12" id="KW-1133">Transmembrane helix</keyword>
<dbReference type="PANTHER" id="PTHR23289:SF2">
    <property type="entry name" value="CYTOCHROME C OXIDASE ASSEMBLY PROTEIN COX15 HOMOLOG"/>
    <property type="match status" value="1"/>
</dbReference>
<keyword evidence="4" id="KW-0479">Metal-binding</keyword>
<evidence type="ECO:0000313" key="14">
    <source>
        <dbReference type="Proteomes" id="UP001295684"/>
    </source>
</evidence>
<evidence type="ECO:0000256" key="1">
    <source>
        <dbReference type="ARBA" id="ARBA00001970"/>
    </source>
</evidence>
<feature type="transmembrane region" description="Helical" evidence="12">
    <location>
        <begin position="237"/>
        <end position="258"/>
    </location>
</feature>
<gene>
    <name evidence="13" type="ORF">ECRASSUSDP1_LOCUS9753</name>
</gene>
<dbReference type="Pfam" id="PF02628">
    <property type="entry name" value="COX15-CtaA"/>
    <property type="match status" value="1"/>
</dbReference>
<dbReference type="GO" id="GO:0046872">
    <property type="term" value="F:metal ion binding"/>
    <property type="evidence" value="ECO:0007669"/>
    <property type="project" value="UniProtKB-KW"/>
</dbReference>
<comment type="catalytic activity">
    <reaction evidence="11">
        <text>Fe(II)-heme o + 2 A + H2O = Fe(II)-heme a + 2 AH2</text>
        <dbReference type="Rhea" id="RHEA:63388"/>
        <dbReference type="ChEBI" id="CHEBI:13193"/>
        <dbReference type="ChEBI" id="CHEBI:15377"/>
        <dbReference type="ChEBI" id="CHEBI:17499"/>
        <dbReference type="ChEBI" id="CHEBI:60530"/>
        <dbReference type="ChEBI" id="CHEBI:61715"/>
        <dbReference type="EC" id="1.17.99.9"/>
    </reaction>
    <physiologicalReaction direction="left-to-right" evidence="11">
        <dbReference type="Rhea" id="RHEA:63389"/>
    </physiologicalReaction>
</comment>
<evidence type="ECO:0000256" key="11">
    <source>
        <dbReference type="ARBA" id="ARBA00048044"/>
    </source>
</evidence>
<evidence type="ECO:0000256" key="4">
    <source>
        <dbReference type="ARBA" id="ARBA00022723"/>
    </source>
</evidence>
<dbReference type="GO" id="GO:0005743">
    <property type="term" value="C:mitochondrial inner membrane"/>
    <property type="evidence" value="ECO:0007669"/>
    <property type="project" value="TreeGrafter"/>
</dbReference>
<feature type="transmembrane region" description="Helical" evidence="12">
    <location>
        <begin position="43"/>
        <end position="63"/>
    </location>
</feature>
<comment type="caution">
    <text evidence="13">The sequence shown here is derived from an EMBL/GenBank/DDBJ whole genome shotgun (WGS) entry which is preliminary data.</text>
</comment>
<evidence type="ECO:0000256" key="10">
    <source>
        <dbReference type="ARBA" id="ARBA00044501"/>
    </source>
</evidence>
<feature type="transmembrane region" description="Helical" evidence="12">
    <location>
        <begin position="156"/>
        <end position="173"/>
    </location>
</feature>
<evidence type="ECO:0000256" key="6">
    <source>
        <dbReference type="ARBA" id="ARBA00023002"/>
    </source>
</evidence>
<evidence type="ECO:0000256" key="5">
    <source>
        <dbReference type="ARBA" id="ARBA00022989"/>
    </source>
</evidence>